<protein>
    <submittedName>
        <fullName evidence="6">Uncharacterized protein</fullName>
    </submittedName>
</protein>
<reference evidence="6 7" key="1">
    <citation type="journal article" date="2018" name="Nat. Ecol. Evol.">
        <title>Pezizomycetes genomes reveal the molecular basis of ectomycorrhizal truffle lifestyle.</title>
        <authorList>
            <person name="Murat C."/>
            <person name="Payen T."/>
            <person name="Noel B."/>
            <person name="Kuo A."/>
            <person name="Morin E."/>
            <person name="Chen J."/>
            <person name="Kohler A."/>
            <person name="Krizsan K."/>
            <person name="Balestrini R."/>
            <person name="Da Silva C."/>
            <person name="Montanini B."/>
            <person name="Hainaut M."/>
            <person name="Levati E."/>
            <person name="Barry K.W."/>
            <person name="Belfiori B."/>
            <person name="Cichocki N."/>
            <person name="Clum A."/>
            <person name="Dockter R.B."/>
            <person name="Fauchery L."/>
            <person name="Guy J."/>
            <person name="Iotti M."/>
            <person name="Le Tacon F."/>
            <person name="Lindquist E.A."/>
            <person name="Lipzen A."/>
            <person name="Malagnac F."/>
            <person name="Mello A."/>
            <person name="Molinier V."/>
            <person name="Miyauchi S."/>
            <person name="Poulain J."/>
            <person name="Riccioni C."/>
            <person name="Rubini A."/>
            <person name="Sitrit Y."/>
            <person name="Splivallo R."/>
            <person name="Traeger S."/>
            <person name="Wang M."/>
            <person name="Zifcakova L."/>
            <person name="Wipf D."/>
            <person name="Zambonelli A."/>
            <person name="Paolocci F."/>
            <person name="Nowrousian M."/>
            <person name="Ottonello S."/>
            <person name="Baldrian P."/>
            <person name="Spatafora J.W."/>
            <person name="Henrissat B."/>
            <person name="Nagy L.G."/>
            <person name="Aury J.M."/>
            <person name="Wincker P."/>
            <person name="Grigoriev I.V."/>
            <person name="Bonfante P."/>
            <person name="Martin F.M."/>
        </authorList>
    </citation>
    <scope>NUCLEOTIDE SEQUENCE [LARGE SCALE GENOMIC DNA]</scope>
    <source>
        <strain evidence="6 7">CCBAS932</strain>
    </source>
</reference>
<evidence type="ECO:0000256" key="3">
    <source>
        <dbReference type="ARBA" id="ARBA00022989"/>
    </source>
</evidence>
<dbReference type="InterPro" id="IPR002523">
    <property type="entry name" value="MgTranspt_CorA/ZnTranspt_ZntB"/>
</dbReference>
<dbReference type="Pfam" id="PF01544">
    <property type="entry name" value="CorA"/>
    <property type="match status" value="1"/>
</dbReference>
<dbReference type="GO" id="GO:0015087">
    <property type="term" value="F:cobalt ion transmembrane transporter activity"/>
    <property type="evidence" value="ECO:0007669"/>
    <property type="project" value="TreeGrafter"/>
</dbReference>
<dbReference type="GO" id="GO:0015095">
    <property type="term" value="F:magnesium ion transmembrane transporter activity"/>
    <property type="evidence" value="ECO:0007669"/>
    <property type="project" value="TreeGrafter"/>
</dbReference>
<evidence type="ECO:0000313" key="7">
    <source>
        <dbReference type="Proteomes" id="UP000277580"/>
    </source>
</evidence>
<dbReference type="PANTHER" id="PTHR46494:SF1">
    <property type="entry name" value="CORA FAMILY METAL ION TRANSPORTER (EUROFUNG)"/>
    <property type="match status" value="1"/>
</dbReference>
<dbReference type="GO" id="GO:0050897">
    <property type="term" value="F:cobalt ion binding"/>
    <property type="evidence" value="ECO:0007669"/>
    <property type="project" value="TreeGrafter"/>
</dbReference>
<dbReference type="PANTHER" id="PTHR46494">
    <property type="entry name" value="CORA FAMILY METAL ION TRANSPORTER (EUROFUNG)"/>
    <property type="match status" value="1"/>
</dbReference>
<gene>
    <name evidence="6" type="ORF">P167DRAFT_376853</name>
</gene>
<dbReference type="InterPro" id="IPR045863">
    <property type="entry name" value="CorA_TM1_TM2"/>
</dbReference>
<evidence type="ECO:0000313" key="6">
    <source>
        <dbReference type="EMBL" id="RPB15752.1"/>
    </source>
</evidence>
<dbReference type="GO" id="GO:0005886">
    <property type="term" value="C:plasma membrane"/>
    <property type="evidence" value="ECO:0007669"/>
    <property type="project" value="UniProtKB-SubCell"/>
</dbReference>
<proteinExistence type="predicted"/>
<name>A0A3N4L2L8_9PEZI</name>
<dbReference type="EMBL" id="ML119111">
    <property type="protein sequence ID" value="RPB15752.1"/>
    <property type="molecule type" value="Genomic_DNA"/>
</dbReference>
<feature type="transmembrane region" description="Helical" evidence="5">
    <location>
        <begin position="111"/>
        <end position="129"/>
    </location>
</feature>
<evidence type="ECO:0000256" key="4">
    <source>
        <dbReference type="ARBA" id="ARBA00023136"/>
    </source>
</evidence>
<evidence type="ECO:0000256" key="2">
    <source>
        <dbReference type="ARBA" id="ARBA00022692"/>
    </source>
</evidence>
<keyword evidence="2 5" id="KW-0812">Transmembrane</keyword>
<dbReference type="STRING" id="1392247.A0A3N4L2L8"/>
<keyword evidence="7" id="KW-1185">Reference proteome</keyword>
<dbReference type="SUPFAM" id="SSF144083">
    <property type="entry name" value="Magnesium transport protein CorA, transmembrane region"/>
    <property type="match status" value="1"/>
</dbReference>
<sequence length="240" mass="27433">MIVLLEAFKGNYALYSELLPTPDSSDVGLGLDTEIPKSCHSPVVEPRTQDIEALPPIRRLSEQIMEFDEIYKAALSELDRESKEVIELEFNLVSIYEARRSIEMSESMKRLSWITFIFLPLMFITSFFGMNVDILAKDPSWHLYFFVSIPFLAIVIAIWVLCKYLPTPEFFERSVGNYLSWAFGEGERRPKPLAFESQAMDITPGYKSSIGGMATGMICCRQLQLIPYIGLASWLTRPFE</sequence>
<dbReference type="OrthoDB" id="4772757at2759"/>
<dbReference type="AlphaFoldDB" id="A0A3N4L2L8"/>
<accession>A0A3N4L2L8</accession>
<evidence type="ECO:0000256" key="5">
    <source>
        <dbReference type="SAM" id="Phobius"/>
    </source>
</evidence>
<dbReference type="InParanoid" id="A0A3N4L2L8"/>
<organism evidence="6 7">
    <name type="scientific">Morchella conica CCBAS932</name>
    <dbReference type="NCBI Taxonomy" id="1392247"/>
    <lineage>
        <taxon>Eukaryota</taxon>
        <taxon>Fungi</taxon>
        <taxon>Dikarya</taxon>
        <taxon>Ascomycota</taxon>
        <taxon>Pezizomycotina</taxon>
        <taxon>Pezizomycetes</taxon>
        <taxon>Pezizales</taxon>
        <taxon>Morchellaceae</taxon>
        <taxon>Morchella</taxon>
    </lineage>
</organism>
<feature type="transmembrane region" description="Helical" evidence="5">
    <location>
        <begin position="141"/>
        <end position="162"/>
    </location>
</feature>
<keyword evidence="3 5" id="KW-1133">Transmembrane helix</keyword>
<dbReference type="Proteomes" id="UP000277580">
    <property type="component" value="Unassembled WGS sequence"/>
</dbReference>
<dbReference type="GO" id="GO:0000287">
    <property type="term" value="F:magnesium ion binding"/>
    <property type="evidence" value="ECO:0007669"/>
    <property type="project" value="TreeGrafter"/>
</dbReference>
<keyword evidence="4 5" id="KW-0472">Membrane</keyword>
<dbReference type="Gene3D" id="1.20.58.340">
    <property type="entry name" value="Magnesium transport protein CorA, transmembrane region"/>
    <property type="match status" value="1"/>
</dbReference>
<evidence type="ECO:0000256" key="1">
    <source>
        <dbReference type="ARBA" id="ARBA00004651"/>
    </source>
</evidence>
<comment type="subcellular location">
    <subcellularLocation>
        <location evidence="1">Cell membrane</location>
        <topology evidence="1">Multi-pass membrane protein</topology>
    </subcellularLocation>
</comment>